<proteinExistence type="predicted"/>
<evidence type="ECO:0000313" key="2">
    <source>
        <dbReference type="EMBL" id="QYA42858.1"/>
    </source>
</evidence>
<dbReference type="Pfam" id="PF13531">
    <property type="entry name" value="SBP_bac_11"/>
    <property type="match status" value="1"/>
</dbReference>
<keyword evidence="1" id="KW-0732">Signal</keyword>
<dbReference type="Gene3D" id="3.40.190.10">
    <property type="entry name" value="Periplasmic binding protein-like II"/>
    <property type="match status" value="2"/>
</dbReference>
<reference evidence="2 3" key="1">
    <citation type="submission" date="2021-07" db="EMBL/GenBank/DDBJ databases">
        <title>Prevalence and characterization of methicillin-resistant Macrococcus spp. in food producing animals and meat in Switzerland in 2019.</title>
        <authorList>
            <person name="Keller J.E."/>
            <person name="Schwendener S."/>
            <person name="Neuenschwander J."/>
            <person name="Overesch G."/>
            <person name="Perreten V."/>
        </authorList>
    </citation>
    <scope>NUCLEOTIDE SEQUENCE [LARGE SCALE GENOMIC DNA]</scope>
    <source>
        <strain evidence="2 3">19Msa0936</strain>
    </source>
</reference>
<dbReference type="Proteomes" id="UP000826802">
    <property type="component" value="Chromosome"/>
</dbReference>
<dbReference type="GO" id="GO:0030288">
    <property type="term" value="C:outer membrane-bounded periplasmic space"/>
    <property type="evidence" value="ECO:0007669"/>
    <property type="project" value="TreeGrafter"/>
</dbReference>
<keyword evidence="3" id="KW-1185">Reference proteome</keyword>
<name>A0AAE7U7X5_9STAP</name>
<protein>
    <submittedName>
        <fullName evidence="2">Substrate-binding domain-containing protein</fullName>
    </submittedName>
</protein>
<dbReference type="GO" id="GO:0015888">
    <property type="term" value="P:thiamine transport"/>
    <property type="evidence" value="ECO:0007669"/>
    <property type="project" value="TreeGrafter"/>
</dbReference>
<dbReference type="EMBL" id="CP079981">
    <property type="protein sequence ID" value="QYA42858.1"/>
    <property type="molecule type" value="Genomic_DNA"/>
</dbReference>
<evidence type="ECO:0000313" key="3">
    <source>
        <dbReference type="Proteomes" id="UP000826802"/>
    </source>
</evidence>
<dbReference type="GeneID" id="99096834"/>
<dbReference type="GO" id="GO:0030976">
    <property type="term" value="F:thiamine pyrophosphate binding"/>
    <property type="evidence" value="ECO:0007669"/>
    <property type="project" value="TreeGrafter"/>
</dbReference>
<dbReference type="PROSITE" id="PS51257">
    <property type="entry name" value="PROKAR_LIPOPROTEIN"/>
    <property type="match status" value="1"/>
</dbReference>
<gene>
    <name evidence="2" type="ORF">KYI11_02705</name>
</gene>
<sequence>MKKIWIVLLLFLVSCTNKQNVKNELIIYTPYPQSFIQPVVQEFEQSTGQRVHIIHDSTRKLISGIEDTDKKKRGHVFVGGSLSELEDSNKIIEGEIHPFILMPSVFIINKDLIGNIQVDSYSDLKQHSLYKNFSYPNPTLTNTGFQHLHALKELYGDEGANHILDLGVRLEKTAEIIEHVISGRSYVGLTYEFTAMDYIDKGYPLKIVYPSDGTIINTDGIVKIDGPGHPKSEKFIAYLRSKSIQTHLSNTFHIKSARQDVPFKPYKVLKPLSDINVIQKGFRDES</sequence>
<dbReference type="PANTHER" id="PTHR30006:SF2">
    <property type="entry name" value="ABC TRANSPORTER SUBSTRATE-BINDING PROTEIN"/>
    <property type="match status" value="1"/>
</dbReference>
<dbReference type="SUPFAM" id="SSF53850">
    <property type="entry name" value="Periplasmic binding protein-like II"/>
    <property type="match status" value="1"/>
</dbReference>
<accession>A0AAE7U7X5</accession>
<evidence type="ECO:0000256" key="1">
    <source>
        <dbReference type="ARBA" id="ARBA00022729"/>
    </source>
</evidence>
<dbReference type="AlphaFoldDB" id="A0AAE7U7X5"/>
<dbReference type="PANTHER" id="PTHR30006">
    <property type="entry name" value="THIAMINE-BINDING PERIPLASMIC PROTEIN-RELATED"/>
    <property type="match status" value="1"/>
</dbReference>
<organism evidence="2 3">
    <name type="scientific">Macrococcoides bohemicum</name>
    <dbReference type="NCBI Taxonomy" id="1903056"/>
    <lineage>
        <taxon>Bacteria</taxon>
        <taxon>Bacillati</taxon>
        <taxon>Bacillota</taxon>
        <taxon>Bacilli</taxon>
        <taxon>Bacillales</taxon>
        <taxon>Staphylococcaceae</taxon>
        <taxon>Macrococcoides</taxon>
    </lineage>
</organism>
<dbReference type="GO" id="GO:0030975">
    <property type="term" value="F:thiamine binding"/>
    <property type="evidence" value="ECO:0007669"/>
    <property type="project" value="TreeGrafter"/>
</dbReference>
<dbReference type="RefSeq" id="WP_203546184.1">
    <property type="nucleotide sequence ID" value="NZ_CP054482.1"/>
</dbReference>